<reference evidence="1 2" key="2">
    <citation type="submission" date="2016-03" db="EMBL/GenBank/DDBJ databases">
        <title>New uncultured bacterium of the family Gallionellaceae from acid mine drainage: description and reconstruction of genome based on metagenomic analysis of microbial community.</title>
        <authorList>
            <person name="Kadnikov V."/>
            <person name="Ivasenko D."/>
            <person name="Beletsky A."/>
            <person name="Mardanov A."/>
            <person name="Danilova E."/>
            <person name="Pimenov N."/>
            <person name="Karnachuk O."/>
            <person name="Ravin N."/>
        </authorList>
    </citation>
    <scope>NUCLEOTIDE SEQUENCE [LARGE SCALE GENOMIC DNA]</scope>
    <source>
        <strain evidence="1">ShG14-8</strain>
    </source>
</reference>
<dbReference type="EMBL" id="LSLI01000093">
    <property type="protein sequence ID" value="KXS31180.1"/>
    <property type="molecule type" value="Genomic_DNA"/>
</dbReference>
<dbReference type="Proteomes" id="UP000070578">
    <property type="component" value="Unassembled WGS sequence"/>
</dbReference>
<dbReference type="Pfam" id="PF09344">
    <property type="entry name" value="Cas_CT1975"/>
    <property type="match status" value="1"/>
</dbReference>
<dbReference type="InterPro" id="IPR010148">
    <property type="entry name" value="CRISPR-assoc_prot_CT1975"/>
</dbReference>
<evidence type="ECO:0000313" key="1">
    <source>
        <dbReference type="EMBL" id="KXS31180.1"/>
    </source>
</evidence>
<protein>
    <submittedName>
        <fullName evidence="1">CRISPR-associated protein, Cse4 family</fullName>
    </submittedName>
</protein>
<accession>A0A139BQB3</accession>
<comment type="caution">
    <text evidence="1">The sequence shown here is derived from an EMBL/GenBank/DDBJ whole genome shotgun (WGS) entry which is preliminary data.</text>
</comment>
<dbReference type="AlphaFoldDB" id="A0A139BQB3"/>
<name>A0A139BQB3_9PROT</name>
<proteinExistence type="predicted"/>
<evidence type="ECO:0000313" key="2">
    <source>
        <dbReference type="Proteomes" id="UP000070578"/>
    </source>
</evidence>
<sequence length="374" mass="41577">MKTIIEIHALQNFAPSNLNRDDTGAPKDALFGGSRRARVSSQCHKRAVREYFKEQNKDWVADRTKRIVDALKKRIQPRIQDQKDFTEENLVKAIEVAVSSLGSNKKVKVDKEKKTDVLLFLSPREVDALEKVITESYTDLLKAKLSDEVVQSVNDSLDGENKSRLSLDVALFGRMLAVMPEKNQNAACQVAHSISTHSVEREFDFYTAVDDLKPEDTTGADMMGTVEFNSACFYRYAAVDWDKLVTNLQGNTEFATKGLRAFLEGFIVAEPTGKQNTFAAHNPPEFVAVSVRRNTAPRNLANAFETAIRVKKDESLTRRSAEELAKKAKVLQSAFGGEGKTWVLNLTDAKLDGFGNSAASLQELLDGVLANIQE</sequence>
<gene>
    <name evidence="1" type="ORF">AWT59_2695</name>
</gene>
<reference evidence="1 2" key="1">
    <citation type="submission" date="2016-02" db="EMBL/GenBank/DDBJ databases">
        <authorList>
            <person name="Wen L."/>
            <person name="He K."/>
            <person name="Yang H."/>
        </authorList>
    </citation>
    <scope>NUCLEOTIDE SEQUENCE [LARGE SCALE GENOMIC DNA]</scope>
    <source>
        <strain evidence="1">ShG14-8</strain>
    </source>
</reference>
<dbReference type="NCBIfam" id="TIGR01869">
    <property type="entry name" value="casC_Cse4"/>
    <property type="match status" value="1"/>
</dbReference>
<dbReference type="PATRIC" id="fig|1796491.3.peg.2945"/>
<organism evidence="1 2">
    <name type="scientific">Candidatus Gallionella acididurans</name>
    <dbReference type="NCBI Taxonomy" id="1796491"/>
    <lineage>
        <taxon>Bacteria</taxon>
        <taxon>Pseudomonadati</taxon>
        <taxon>Pseudomonadota</taxon>
        <taxon>Betaproteobacteria</taxon>
        <taxon>Nitrosomonadales</taxon>
        <taxon>Gallionellaceae</taxon>
        <taxon>Gallionella</taxon>
    </lineage>
</organism>